<evidence type="ECO:0000256" key="3">
    <source>
        <dbReference type="ARBA" id="ARBA00023139"/>
    </source>
</evidence>
<accession>A0ABS5I0M6</accession>
<evidence type="ECO:0000256" key="6">
    <source>
        <dbReference type="HAMAP-Rule" id="MF_00924"/>
    </source>
</evidence>
<keyword evidence="8" id="KW-1185">Reference proteome</keyword>
<reference evidence="7 8" key="1">
    <citation type="submission" date="2020-02" db="EMBL/GenBank/DDBJ databases">
        <title>Shewanella WXL01 sp. nov., a marine bacterium isolated from green algae in Luhuitou Fringing Reef (Northern South China Sea).</title>
        <authorList>
            <person name="Wang X."/>
        </authorList>
    </citation>
    <scope>NUCLEOTIDE SEQUENCE [LARGE SCALE GENOMIC DNA]</scope>
    <source>
        <strain evidence="7 8">MCCC 1A01895</strain>
    </source>
</reference>
<keyword evidence="5 6" id="KW-0449">Lipoprotein</keyword>
<dbReference type="HAMAP" id="MF_00924">
    <property type="entry name" value="OM_assembly_BamC"/>
    <property type="match status" value="1"/>
</dbReference>
<dbReference type="InterPro" id="IPR014524">
    <property type="entry name" value="BamC"/>
</dbReference>
<evidence type="ECO:0000313" key="8">
    <source>
        <dbReference type="Proteomes" id="UP000811844"/>
    </source>
</evidence>
<keyword evidence="1 6" id="KW-0732">Signal</keyword>
<evidence type="ECO:0000313" key="7">
    <source>
        <dbReference type="EMBL" id="MBR9727244.1"/>
    </source>
</evidence>
<dbReference type="EMBL" id="JAAIKR010000002">
    <property type="protein sequence ID" value="MBR9727244.1"/>
    <property type="molecule type" value="Genomic_DNA"/>
</dbReference>
<dbReference type="InterPro" id="IPR010653">
    <property type="entry name" value="NlpB/DapX"/>
</dbReference>
<comment type="caution">
    <text evidence="7">The sequence shown here is derived from an EMBL/GenBank/DDBJ whole genome shotgun (WGS) entry which is preliminary data.</text>
</comment>
<evidence type="ECO:0000256" key="5">
    <source>
        <dbReference type="ARBA" id="ARBA00023288"/>
    </source>
</evidence>
<comment type="similarity">
    <text evidence="6">Belongs to the BamC family.</text>
</comment>
<protein>
    <recommendedName>
        <fullName evidence="6">Outer membrane protein assembly factor BamC</fullName>
    </recommendedName>
</protein>
<dbReference type="RefSeq" id="WP_153663459.1">
    <property type="nucleotide sequence ID" value="NZ_JAAIKR010000002.1"/>
</dbReference>
<proteinExistence type="inferred from homology"/>
<evidence type="ECO:0000256" key="1">
    <source>
        <dbReference type="ARBA" id="ARBA00022729"/>
    </source>
</evidence>
<name>A0ABS5I0M6_9GAMM</name>
<gene>
    <name evidence="6 7" type="primary">bamC</name>
    <name evidence="7" type="ORF">G3R48_04430</name>
</gene>
<dbReference type="Pfam" id="PF06804">
    <property type="entry name" value="Lipoprotein_18"/>
    <property type="match status" value="1"/>
</dbReference>
<comment type="subcellular location">
    <subcellularLocation>
        <location evidence="6">Cell outer membrane</location>
        <topology evidence="6">Lipid-anchor</topology>
    </subcellularLocation>
</comment>
<keyword evidence="2 6" id="KW-0472">Membrane</keyword>
<evidence type="ECO:0000256" key="2">
    <source>
        <dbReference type="ARBA" id="ARBA00023136"/>
    </source>
</evidence>
<keyword evidence="3 6" id="KW-0564">Palmitate</keyword>
<dbReference type="PIRSF" id="PIRSF026343">
    <property type="entry name" value="NlpB"/>
    <property type="match status" value="1"/>
</dbReference>
<dbReference type="Proteomes" id="UP000811844">
    <property type="component" value="Unassembled WGS sequence"/>
</dbReference>
<comment type="subunit">
    <text evidence="6">Part of the Bam complex.</text>
</comment>
<evidence type="ECO:0000256" key="4">
    <source>
        <dbReference type="ARBA" id="ARBA00023237"/>
    </source>
</evidence>
<organism evidence="7 8">
    <name type="scientific">Shewanella intestini</name>
    <dbReference type="NCBI Taxonomy" id="2017544"/>
    <lineage>
        <taxon>Bacteria</taxon>
        <taxon>Pseudomonadati</taxon>
        <taxon>Pseudomonadota</taxon>
        <taxon>Gammaproteobacteria</taxon>
        <taxon>Alteromonadales</taxon>
        <taxon>Shewanellaceae</taxon>
        <taxon>Shewanella</taxon>
    </lineage>
</organism>
<dbReference type="Gene3D" id="3.30.530.50">
    <property type="match status" value="1"/>
</dbReference>
<dbReference type="InterPro" id="IPR042268">
    <property type="entry name" value="BamC_C"/>
</dbReference>
<dbReference type="PROSITE" id="PS51257">
    <property type="entry name" value="PROKAR_LIPOPROTEIN"/>
    <property type="match status" value="1"/>
</dbReference>
<sequence>MIKKATPVLLLLAVTACSTPIERRQVNGNDDYTNVQVSPLLTIPAGLSEPNYSKEYDIPKVAAQVANSPVGKQLDIRPPLQVLPMAEGTHVEEGSDNIKVVIESIDNDVNLKQEIFADVIGYLNKNNINIRNQDTTTGVIETDWIKSTEVMDSSLWGADKEYILRQRYKFTVDVKPHGRSGDLKIDLVEHEESFDEEIQDILLTSDDKRRYTIDMLNNAIAYVSVNREKALREARIKRSLGIKLSLVRPTEEQGAYWLADAKYDNTWDRLRVVLPELGFEIVDMDKSKGLYYVTLDDSGGFWSSIWGDKDLNLEKGNYRIMIEEGNEPDNTKILFKHVDDEPIADEAIIEVYDKISELMEEDRKVR</sequence>
<comment type="function">
    <text evidence="6">Part of the outer membrane protein assembly complex, which is involved in assembly and insertion of beta-barrel proteins into the outer membrane.</text>
</comment>
<keyword evidence="4 6" id="KW-0998">Cell outer membrane</keyword>
<dbReference type="Gene3D" id="3.30.310.170">
    <property type="entry name" value="Outer membrane protein assembly factor BamC"/>
    <property type="match status" value="1"/>
</dbReference>